<dbReference type="InterPro" id="IPR036390">
    <property type="entry name" value="WH_DNA-bd_sf"/>
</dbReference>
<sequence>MNGILERRTLREQVVDSLRSEIAAGALRAGTPLVETALSARFSVSRGTVREALRELHERGLVVHQPRTGTFVRQLSAEEITGVYEVRAALEGRAAMAIARSPRWAEHADRLEELVDAMHRARREPFLKRIRVDIEFHRELCRRSGNTTLARSWELLVGQMDSVHSGMGESTVAPLMSTEDHLVIVDAIRSRDAALIQRTIDRLMAHSAEQLLSSLANPGRTTTSFADNRLPS</sequence>
<evidence type="ECO:0000256" key="3">
    <source>
        <dbReference type="ARBA" id="ARBA00023163"/>
    </source>
</evidence>
<dbReference type="SMART" id="SM00895">
    <property type="entry name" value="FCD"/>
    <property type="match status" value="1"/>
</dbReference>
<dbReference type="PRINTS" id="PR00035">
    <property type="entry name" value="HTHGNTR"/>
</dbReference>
<dbReference type="SMART" id="SM00345">
    <property type="entry name" value="HTH_GNTR"/>
    <property type="match status" value="1"/>
</dbReference>
<dbReference type="Gene3D" id="1.20.120.530">
    <property type="entry name" value="GntR ligand-binding domain-like"/>
    <property type="match status" value="1"/>
</dbReference>
<dbReference type="EMBL" id="BNAU01000002">
    <property type="protein sequence ID" value="GHE88546.1"/>
    <property type="molecule type" value="Genomic_DNA"/>
</dbReference>
<name>A0ABQ3IPQ4_9PSEU</name>
<reference evidence="6" key="1">
    <citation type="journal article" date="2019" name="Int. J. Syst. Evol. Microbiol.">
        <title>The Global Catalogue of Microorganisms (GCM) 10K type strain sequencing project: providing services to taxonomists for standard genome sequencing and annotation.</title>
        <authorList>
            <consortium name="The Broad Institute Genomics Platform"/>
            <consortium name="The Broad Institute Genome Sequencing Center for Infectious Disease"/>
            <person name="Wu L."/>
            <person name="Ma J."/>
        </authorList>
    </citation>
    <scope>NUCLEOTIDE SEQUENCE [LARGE SCALE GENOMIC DNA]</scope>
    <source>
        <strain evidence="6">CGMCC 4.7677</strain>
    </source>
</reference>
<dbReference type="PANTHER" id="PTHR43537:SF24">
    <property type="entry name" value="GLUCONATE OPERON TRANSCRIPTIONAL REPRESSOR"/>
    <property type="match status" value="1"/>
</dbReference>
<evidence type="ECO:0000259" key="4">
    <source>
        <dbReference type="PROSITE" id="PS50949"/>
    </source>
</evidence>
<dbReference type="RefSeq" id="WP_191244289.1">
    <property type="nucleotide sequence ID" value="NZ_BNAU01000002.1"/>
</dbReference>
<dbReference type="SUPFAM" id="SSF48008">
    <property type="entry name" value="GntR ligand-binding domain-like"/>
    <property type="match status" value="1"/>
</dbReference>
<evidence type="ECO:0000313" key="6">
    <source>
        <dbReference type="Proteomes" id="UP000605897"/>
    </source>
</evidence>
<accession>A0ABQ3IPQ4</accession>
<dbReference type="Pfam" id="PF00392">
    <property type="entry name" value="GntR"/>
    <property type="match status" value="1"/>
</dbReference>
<keyword evidence="6" id="KW-1185">Reference proteome</keyword>
<evidence type="ECO:0000313" key="5">
    <source>
        <dbReference type="EMBL" id="GHE88546.1"/>
    </source>
</evidence>
<dbReference type="InterPro" id="IPR008920">
    <property type="entry name" value="TF_FadR/GntR_C"/>
</dbReference>
<proteinExistence type="predicted"/>
<protein>
    <submittedName>
        <fullName evidence="5">GntR family transcriptional regulator</fullName>
    </submittedName>
</protein>
<keyword evidence="1" id="KW-0805">Transcription regulation</keyword>
<evidence type="ECO:0000256" key="1">
    <source>
        <dbReference type="ARBA" id="ARBA00023015"/>
    </source>
</evidence>
<evidence type="ECO:0000256" key="2">
    <source>
        <dbReference type="ARBA" id="ARBA00023125"/>
    </source>
</evidence>
<dbReference type="SUPFAM" id="SSF46785">
    <property type="entry name" value="Winged helix' DNA-binding domain"/>
    <property type="match status" value="1"/>
</dbReference>
<organism evidence="5 6">
    <name type="scientific">Amycolatopsis deserti</name>
    <dbReference type="NCBI Taxonomy" id="185696"/>
    <lineage>
        <taxon>Bacteria</taxon>
        <taxon>Bacillati</taxon>
        <taxon>Actinomycetota</taxon>
        <taxon>Actinomycetes</taxon>
        <taxon>Pseudonocardiales</taxon>
        <taxon>Pseudonocardiaceae</taxon>
        <taxon>Amycolatopsis</taxon>
    </lineage>
</organism>
<dbReference type="PANTHER" id="PTHR43537">
    <property type="entry name" value="TRANSCRIPTIONAL REGULATOR, GNTR FAMILY"/>
    <property type="match status" value="1"/>
</dbReference>
<feature type="domain" description="HTH gntR-type" evidence="4">
    <location>
        <begin position="8"/>
        <end position="75"/>
    </location>
</feature>
<dbReference type="Pfam" id="PF07729">
    <property type="entry name" value="FCD"/>
    <property type="match status" value="1"/>
</dbReference>
<dbReference type="InterPro" id="IPR036388">
    <property type="entry name" value="WH-like_DNA-bd_sf"/>
</dbReference>
<dbReference type="CDD" id="cd07377">
    <property type="entry name" value="WHTH_GntR"/>
    <property type="match status" value="1"/>
</dbReference>
<dbReference type="InterPro" id="IPR000524">
    <property type="entry name" value="Tscrpt_reg_HTH_GntR"/>
</dbReference>
<dbReference type="Proteomes" id="UP000605897">
    <property type="component" value="Unassembled WGS sequence"/>
</dbReference>
<keyword evidence="3" id="KW-0804">Transcription</keyword>
<dbReference type="Gene3D" id="1.10.10.10">
    <property type="entry name" value="Winged helix-like DNA-binding domain superfamily/Winged helix DNA-binding domain"/>
    <property type="match status" value="1"/>
</dbReference>
<comment type="caution">
    <text evidence="5">The sequence shown here is derived from an EMBL/GenBank/DDBJ whole genome shotgun (WGS) entry which is preliminary data.</text>
</comment>
<dbReference type="InterPro" id="IPR011711">
    <property type="entry name" value="GntR_C"/>
</dbReference>
<gene>
    <name evidence="5" type="ORF">GCM10017786_20680</name>
</gene>
<dbReference type="PROSITE" id="PS50949">
    <property type="entry name" value="HTH_GNTR"/>
    <property type="match status" value="1"/>
</dbReference>
<keyword evidence="2" id="KW-0238">DNA-binding</keyword>